<comment type="subcellular location">
    <subcellularLocation>
        <location evidence="1">Membrane</location>
    </subcellularLocation>
</comment>
<reference evidence="8" key="1">
    <citation type="submission" date="2021-06" db="EMBL/GenBank/DDBJ databases">
        <authorList>
            <person name="Kallberg Y."/>
            <person name="Tangrot J."/>
            <person name="Rosling A."/>
        </authorList>
    </citation>
    <scope>NUCLEOTIDE SEQUENCE</scope>
    <source>
        <strain evidence="8">87-6 pot B 2015</strain>
    </source>
</reference>
<keyword evidence="9" id="KW-1185">Reference proteome</keyword>
<dbReference type="AlphaFoldDB" id="A0A9N8ZIF2"/>
<feature type="compositionally biased region" description="Low complexity" evidence="6">
    <location>
        <begin position="79"/>
        <end position="93"/>
    </location>
</feature>
<evidence type="ECO:0000256" key="6">
    <source>
        <dbReference type="SAM" id="MobiDB-lite"/>
    </source>
</evidence>
<comment type="similarity">
    <text evidence="2">Belongs to the UPF0057 (PMP3) family.</text>
</comment>
<dbReference type="PANTHER" id="PTHR21659">
    <property type="entry name" value="HYDROPHOBIC PROTEIN RCI2 LOW TEMPERATURE AND SALT RESPONSIVE PROTEIN LTI6 -RELATED"/>
    <property type="match status" value="1"/>
</dbReference>
<evidence type="ECO:0000256" key="5">
    <source>
        <dbReference type="ARBA" id="ARBA00023136"/>
    </source>
</evidence>
<dbReference type="Proteomes" id="UP000789375">
    <property type="component" value="Unassembled WGS sequence"/>
</dbReference>
<accession>A0A9N8ZIF2</accession>
<protein>
    <submittedName>
        <fullName evidence="8">7053_t:CDS:1</fullName>
    </submittedName>
</protein>
<dbReference type="EMBL" id="CAJVPP010000601">
    <property type="protein sequence ID" value="CAG8496867.1"/>
    <property type="molecule type" value="Genomic_DNA"/>
</dbReference>
<gene>
    <name evidence="8" type="ORF">FMOSSE_LOCUS3826</name>
</gene>
<keyword evidence="3 7" id="KW-0812">Transmembrane</keyword>
<dbReference type="PANTHER" id="PTHR21659:SF42">
    <property type="entry name" value="UPF0057 MEMBRANE PROTEIN ZK632.10-RELATED"/>
    <property type="match status" value="1"/>
</dbReference>
<evidence type="ECO:0000256" key="3">
    <source>
        <dbReference type="ARBA" id="ARBA00022692"/>
    </source>
</evidence>
<proteinExistence type="inferred from homology"/>
<evidence type="ECO:0000256" key="1">
    <source>
        <dbReference type="ARBA" id="ARBA00004370"/>
    </source>
</evidence>
<dbReference type="GO" id="GO:0016020">
    <property type="term" value="C:membrane"/>
    <property type="evidence" value="ECO:0007669"/>
    <property type="project" value="UniProtKB-SubCell"/>
</dbReference>
<dbReference type="Pfam" id="PF01679">
    <property type="entry name" value="Pmp3"/>
    <property type="match status" value="1"/>
</dbReference>
<evidence type="ECO:0000256" key="2">
    <source>
        <dbReference type="ARBA" id="ARBA00009530"/>
    </source>
</evidence>
<organism evidence="8 9">
    <name type="scientific">Funneliformis mosseae</name>
    <name type="common">Endomycorrhizal fungus</name>
    <name type="synonym">Glomus mosseae</name>
    <dbReference type="NCBI Taxonomy" id="27381"/>
    <lineage>
        <taxon>Eukaryota</taxon>
        <taxon>Fungi</taxon>
        <taxon>Fungi incertae sedis</taxon>
        <taxon>Mucoromycota</taxon>
        <taxon>Glomeromycotina</taxon>
        <taxon>Glomeromycetes</taxon>
        <taxon>Glomerales</taxon>
        <taxon>Glomeraceae</taxon>
        <taxon>Funneliformis</taxon>
    </lineage>
</organism>
<feature type="compositionally biased region" description="Basic and acidic residues" evidence="6">
    <location>
        <begin position="94"/>
        <end position="106"/>
    </location>
</feature>
<evidence type="ECO:0000256" key="4">
    <source>
        <dbReference type="ARBA" id="ARBA00022989"/>
    </source>
</evidence>
<dbReference type="InterPro" id="IPR000612">
    <property type="entry name" value="PMP3"/>
</dbReference>
<sequence length="153" mass="17431">MAQYSIYDIIALLVSIMLPPLGVVMKRGFNADFWINIILTLLGWLPGLFHAFYVIFKYRDESNSGEVRPIFGGTRPETPQSQPQYHSQYQQHSYPKDKGSVVKDAQKSGAGFSNEEVSQAYPPTYGNHGKDEKLEGQSNAYYTDYTDDKKRHQ</sequence>
<name>A0A9N8ZIF2_FUNMO</name>
<comment type="caution">
    <text evidence="8">The sequence shown here is derived from an EMBL/GenBank/DDBJ whole genome shotgun (WGS) entry which is preliminary data.</text>
</comment>
<feature type="transmembrane region" description="Helical" evidence="7">
    <location>
        <begin position="6"/>
        <end position="24"/>
    </location>
</feature>
<evidence type="ECO:0000313" key="8">
    <source>
        <dbReference type="EMBL" id="CAG8496867.1"/>
    </source>
</evidence>
<evidence type="ECO:0000313" key="9">
    <source>
        <dbReference type="Proteomes" id="UP000789375"/>
    </source>
</evidence>
<feature type="region of interest" description="Disordered" evidence="6">
    <location>
        <begin position="67"/>
        <end position="153"/>
    </location>
</feature>
<keyword evidence="4 7" id="KW-1133">Transmembrane helix</keyword>
<keyword evidence="5 7" id="KW-0472">Membrane</keyword>
<feature type="transmembrane region" description="Helical" evidence="7">
    <location>
        <begin position="33"/>
        <end position="56"/>
    </location>
</feature>
<evidence type="ECO:0000256" key="7">
    <source>
        <dbReference type="SAM" id="Phobius"/>
    </source>
</evidence>